<dbReference type="Pfam" id="PF01764">
    <property type="entry name" value="Lipase_3"/>
    <property type="match status" value="1"/>
</dbReference>
<evidence type="ECO:0000259" key="1">
    <source>
        <dbReference type="Pfam" id="PF01764"/>
    </source>
</evidence>
<accession>A0AB34JKV5</accession>
<evidence type="ECO:0000313" key="3">
    <source>
        <dbReference type="Proteomes" id="UP001515480"/>
    </source>
</evidence>
<protein>
    <recommendedName>
        <fullName evidence="1">Fungal lipase-type domain-containing protein</fullName>
    </recommendedName>
</protein>
<dbReference type="PANTHER" id="PTHR45856">
    <property type="entry name" value="ALPHA/BETA-HYDROLASES SUPERFAMILY PROTEIN"/>
    <property type="match status" value="1"/>
</dbReference>
<comment type="caution">
    <text evidence="2">The sequence shown here is derived from an EMBL/GenBank/DDBJ whole genome shotgun (WGS) entry which is preliminary data.</text>
</comment>
<keyword evidence="3" id="KW-1185">Reference proteome</keyword>
<feature type="domain" description="Fungal lipase-type" evidence="1">
    <location>
        <begin position="178"/>
        <end position="238"/>
    </location>
</feature>
<evidence type="ECO:0000313" key="2">
    <source>
        <dbReference type="EMBL" id="KAL1521877.1"/>
    </source>
</evidence>
<gene>
    <name evidence="2" type="ORF">AB1Y20_021528</name>
</gene>
<organism evidence="2 3">
    <name type="scientific">Prymnesium parvum</name>
    <name type="common">Toxic golden alga</name>
    <dbReference type="NCBI Taxonomy" id="97485"/>
    <lineage>
        <taxon>Eukaryota</taxon>
        <taxon>Haptista</taxon>
        <taxon>Haptophyta</taxon>
        <taxon>Prymnesiophyceae</taxon>
        <taxon>Prymnesiales</taxon>
        <taxon>Prymnesiaceae</taxon>
        <taxon>Prymnesium</taxon>
    </lineage>
</organism>
<dbReference type="AlphaFoldDB" id="A0AB34JKV5"/>
<sequence>MPLPTAKQASATTVWAAKQARASASAAVAAATTSASSALTAGAASARQLADRVLSELTERFENDGGGASLAQRLLSTAAFPDSELEAILSLARATYELDVAATPFLLAAEDIPANLRCLGALRGASVELAFRGSTTSGSEGERKLDNWVKVNARARPVPLDPLLVGGAPSLSDDEAPGLALLLSAARVHRGFQQAYLRLRPALLGWLEATGGTISMVVGHSLGGAMATLCALDINLRGRGGAAALRTATPLTSTHHDQ</sequence>
<dbReference type="Proteomes" id="UP001515480">
    <property type="component" value="Unassembled WGS sequence"/>
</dbReference>
<dbReference type="Gene3D" id="3.40.50.1820">
    <property type="entry name" value="alpha/beta hydrolase"/>
    <property type="match status" value="1"/>
</dbReference>
<reference evidence="2 3" key="1">
    <citation type="journal article" date="2024" name="Science">
        <title>Giant polyketide synthase enzymes in the biosynthesis of giant marine polyether toxins.</title>
        <authorList>
            <person name="Fallon T.R."/>
            <person name="Shende V.V."/>
            <person name="Wierzbicki I.H."/>
            <person name="Pendleton A.L."/>
            <person name="Watervoot N.F."/>
            <person name="Auber R.P."/>
            <person name="Gonzalez D.J."/>
            <person name="Wisecaver J.H."/>
            <person name="Moore B.S."/>
        </authorList>
    </citation>
    <scope>NUCLEOTIDE SEQUENCE [LARGE SCALE GENOMIC DNA]</scope>
    <source>
        <strain evidence="2 3">12B1</strain>
    </source>
</reference>
<dbReference type="PANTHER" id="PTHR45856:SF24">
    <property type="entry name" value="FUNGAL LIPASE-LIKE DOMAIN-CONTAINING PROTEIN"/>
    <property type="match status" value="1"/>
</dbReference>
<dbReference type="InterPro" id="IPR002921">
    <property type="entry name" value="Fungal_lipase-type"/>
</dbReference>
<dbReference type="InterPro" id="IPR029058">
    <property type="entry name" value="AB_hydrolase_fold"/>
</dbReference>
<dbReference type="InterPro" id="IPR051218">
    <property type="entry name" value="Sec_MonoDiacylglyc_Lipase"/>
</dbReference>
<name>A0AB34JKV5_PRYPA</name>
<dbReference type="GO" id="GO:0006629">
    <property type="term" value="P:lipid metabolic process"/>
    <property type="evidence" value="ECO:0007669"/>
    <property type="project" value="InterPro"/>
</dbReference>
<dbReference type="EMBL" id="JBGBPQ010000007">
    <property type="protein sequence ID" value="KAL1521877.1"/>
    <property type="molecule type" value="Genomic_DNA"/>
</dbReference>
<dbReference type="SUPFAM" id="SSF53474">
    <property type="entry name" value="alpha/beta-Hydrolases"/>
    <property type="match status" value="1"/>
</dbReference>
<proteinExistence type="predicted"/>